<dbReference type="PROSITE" id="PS51257">
    <property type="entry name" value="PROKAR_LIPOPROTEIN"/>
    <property type="match status" value="1"/>
</dbReference>
<feature type="region of interest" description="Disordered" evidence="1">
    <location>
        <begin position="29"/>
        <end position="54"/>
    </location>
</feature>
<organism evidence="3 4">
    <name type="scientific">Roseburia lenta</name>
    <dbReference type="NCBI Taxonomy" id="2763061"/>
    <lineage>
        <taxon>Bacteria</taxon>
        <taxon>Bacillati</taxon>
        <taxon>Bacillota</taxon>
        <taxon>Clostridia</taxon>
        <taxon>Lachnospirales</taxon>
        <taxon>Lachnospiraceae</taxon>
        <taxon>Roseburia</taxon>
    </lineage>
</organism>
<reference evidence="3 4" key="1">
    <citation type="submission" date="2020-08" db="EMBL/GenBank/DDBJ databases">
        <title>Genome public.</title>
        <authorList>
            <person name="Liu C."/>
            <person name="Sun Q."/>
        </authorList>
    </citation>
    <scope>NUCLEOTIDE SEQUENCE [LARGE SCALE GENOMIC DNA]</scope>
    <source>
        <strain evidence="3 4">NSJ-9</strain>
    </source>
</reference>
<dbReference type="Proteomes" id="UP000643810">
    <property type="component" value="Unassembled WGS sequence"/>
</dbReference>
<comment type="caution">
    <text evidence="3">The sequence shown here is derived from an EMBL/GenBank/DDBJ whole genome shotgun (WGS) entry which is preliminary data.</text>
</comment>
<dbReference type="InterPro" id="IPR004509">
    <property type="entry name" value="Competence_ComEA_HhH"/>
</dbReference>
<dbReference type="Pfam" id="PF12836">
    <property type="entry name" value="HHH_3"/>
    <property type="match status" value="1"/>
</dbReference>
<feature type="region of interest" description="Disordered" evidence="1">
    <location>
        <begin position="118"/>
        <end position="138"/>
    </location>
</feature>
<dbReference type="SUPFAM" id="SSF47781">
    <property type="entry name" value="RuvA domain 2-like"/>
    <property type="match status" value="1"/>
</dbReference>
<dbReference type="PANTHER" id="PTHR21180:SF32">
    <property type="entry name" value="ENDONUCLEASE_EXONUCLEASE_PHOSPHATASE FAMILY DOMAIN-CONTAINING PROTEIN 1"/>
    <property type="match status" value="1"/>
</dbReference>
<dbReference type="RefSeq" id="WP_118282031.1">
    <property type="nucleotide sequence ID" value="NZ_JACOPG010000004.1"/>
</dbReference>
<evidence type="ECO:0000259" key="2">
    <source>
        <dbReference type="SMART" id="SM00278"/>
    </source>
</evidence>
<dbReference type="EMBL" id="JACOPG010000004">
    <property type="protein sequence ID" value="MBC5687031.1"/>
    <property type="molecule type" value="Genomic_DNA"/>
</dbReference>
<evidence type="ECO:0000313" key="3">
    <source>
        <dbReference type="EMBL" id="MBC5687031.1"/>
    </source>
</evidence>
<dbReference type="Pfam" id="PF10531">
    <property type="entry name" value="SLBB"/>
    <property type="match status" value="1"/>
</dbReference>
<evidence type="ECO:0000313" key="4">
    <source>
        <dbReference type="Proteomes" id="UP000643810"/>
    </source>
</evidence>
<dbReference type="InterPro" id="IPR051675">
    <property type="entry name" value="Endo/Exo/Phosphatase_dom_1"/>
</dbReference>
<proteinExistence type="predicted"/>
<feature type="compositionally biased region" description="Polar residues" evidence="1">
    <location>
        <begin position="127"/>
        <end position="138"/>
    </location>
</feature>
<feature type="domain" description="Helix-hairpin-helix DNA-binding motif class 1" evidence="2">
    <location>
        <begin position="175"/>
        <end position="194"/>
    </location>
</feature>
<gene>
    <name evidence="3" type="ORF">H8R94_10515</name>
</gene>
<evidence type="ECO:0000256" key="1">
    <source>
        <dbReference type="SAM" id="MobiDB-lite"/>
    </source>
</evidence>
<accession>A0ABR7GID1</accession>
<dbReference type="NCBIfam" id="TIGR00426">
    <property type="entry name" value="competence protein ComEA helix-hairpin-helix repeat region"/>
    <property type="match status" value="1"/>
</dbReference>
<dbReference type="Gene3D" id="3.10.560.10">
    <property type="entry name" value="Outer membrane lipoprotein wza domain like"/>
    <property type="match status" value="1"/>
</dbReference>
<protein>
    <submittedName>
        <fullName evidence="3">Helix-hairpin-helix domain-containing protein</fullName>
    </submittedName>
</protein>
<dbReference type="Gene3D" id="1.10.150.310">
    <property type="entry name" value="Tex RuvX-like domain-like"/>
    <property type="match status" value="1"/>
</dbReference>
<dbReference type="InterPro" id="IPR019554">
    <property type="entry name" value="Soluble_ligand-bd"/>
</dbReference>
<keyword evidence="4" id="KW-1185">Reference proteome</keyword>
<dbReference type="SMART" id="SM00278">
    <property type="entry name" value="HhH1"/>
    <property type="match status" value="2"/>
</dbReference>
<feature type="compositionally biased region" description="Acidic residues" evidence="1">
    <location>
        <begin position="34"/>
        <end position="50"/>
    </location>
</feature>
<name>A0ABR7GID1_9FIRM</name>
<dbReference type="PANTHER" id="PTHR21180">
    <property type="entry name" value="ENDONUCLEASE/EXONUCLEASE/PHOSPHATASE FAMILY DOMAIN-CONTAINING PROTEIN 1"/>
    <property type="match status" value="1"/>
</dbReference>
<dbReference type="InterPro" id="IPR010994">
    <property type="entry name" value="RuvA_2-like"/>
</dbReference>
<dbReference type="InterPro" id="IPR003583">
    <property type="entry name" value="Hlx-hairpin-Hlx_DNA-bd_motif"/>
</dbReference>
<sequence>MKKQIILLGIVVLILLGCTACKSTSYLEKQSDLSSEDTSEDATDSADTTEETEKKTEIYVQISGAVADPGVYTFPADSRVYELIEAAGGLLPEAYDVSLNQAERLSDGQKIHVYTKEEAAEGLAPTEESSSTSDGKVNINTASTEELTSLKGIGQTRAESIVAYRQEHGAFAAVEDLKAVSGIGDATYQKIADAITVN</sequence>
<feature type="domain" description="Helix-hairpin-helix DNA-binding motif class 1" evidence="2">
    <location>
        <begin position="145"/>
        <end position="164"/>
    </location>
</feature>